<evidence type="ECO:0000313" key="1">
    <source>
        <dbReference type="EMBL" id="CAF1066798.1"/>
    </source>
</evidence>
<dbReference type="Proteomes" id="UP000677228">
    <property type="component" value="Unassembled WGS sequence"/>
</dbReference>
<protein>
    <submittedName>
        <fullName evidence="1">Uncharacterized protein</fullName>
    </submittedName>
</protein>
<organism evidence="1 3">
    <name type="scientific">Didymodactylos carnosus</name>
    <dbReference type="NCBI Taxonomy" id="1234261"/>
    <lineage>
        <taxon>Eukaryota</taxon>
        <taxon>Metazoa</taxon>
        <taxon>Spiralia</taxon>
        <taxon>Gnathifera</taxon>
        <taxon>Rotifera</taxon>
        <taxon>Eurotatoria</taxon>
        <taxon>Bdelloidea</taxon>
        <taxon>Philodinida</taxon>
        <taxon>Philodinidae</taxon>
        <taxon>Didymodactylos</taxon>
    </lineage>
</organism>
<proteinExistence type="predicted"/>
<feature type="non-terminal residue" evidence="1">
    <location>
        <position position="212"/>
    </location>
</feature>
<sequence length="212" mass="24463">MSHASYHFHSLSSTLLYGSSIHDYSSIRKIEIFESFSQPILFTELAKSLTENFSKLISLTISNQTENVGKSETSCESKLRLDHLKYLEIKQNISYLDQLPLLAPNLTSLVINDIQCLQNIRAKNNIEYLGLCDCNHLPKVRTILNNSFKNIQTLEILFKFIELTISWINDKEISMFCEMINNMKNLVSLRILISPVNEKVDHITNIMYETLK</sequence>
<dbReference type="AlphaFoldDB" id="A0A8S2E709"/>
<dbReference type="Proteomes" id="UP000682733">
    <property type="component" value="Unassembled WGS sequence"/>
</dbReference>
<accession>A0A8S2E709</accession>
<comment type="caution">
    <text evidence="1">The sequence shown here is derived from an EMBL/GenBank/DDBJ whole genome shotgun (WGS) entry which is preliminary data.</text>
</comment>
<dbReference type="SUPFAM" id="SSF52047">
    <property type="entry name" value="RNI-like"/>
    <property type="match status" value="1"/>
</dbReference>
<gene>
    <name evidence="1" type="ORF">OVA965_LOCUS17697</name>
    <name evidence="2" type="ORF">TMI583_LOCUS17708</name>
</gene>
<reference evidence="1" key="1">
    <citation type="submission" date="2021-02" db="EMBL/GenBank/DDBJ databases">
        <authorList>
            <person name="Nowell W R."/>
        </authorList>
    </citation>
    <scope>NUCLEOTIDE SEQUENCE</scope>
</reference>
<evidence type="ECO:0000313" key="3">
    <source>
        <dbReference type="Proteomes" id="UP000677228"/>
    </source>
</evidence>
<evidence type="ECO:0000313" key="2">
    <source>
        <dbReference type="EMBL" id="CAF3831726.1"/>
    </source>
</evidence>
<dbReference type="EMBL" id="CAJNOK010008555">
    <property type="protein sequence ID" value="CAF1066798.1"/>
    <property type="molecule type" value="Genomic_DNA"/>
</dbReference>
<name>A0A8S2E709_9BILA</name>
<dbReference type="EMBL" id="CAJOBA010008570">
    <property type="protein sequence ID" value="CAF3831726.1"/>
    <property type="molecule type" value="Genomic_DNA"/>
</dbReference>